<feature type="region of interest" description="Disordered" evidence="1">
    <location>
        <begin position="1"/>
        <end position="31"/>
    </location>
</feature>
<reference evidence="2" key="1">
    <citation type="submission" date="2020-12" db="EMBL/GenBank/DDBJ databases">
        <title>Metabolic potential, ecology and presence of endohyphal bacteria is reflected in genomic diversity of Mucoromycotina.</title>
        <authorList>
            <person name="Muszewska A."/>
            <person name="Okrasinska A."/>
            <person name="Steczkiewicz K."/>
            <person name="Drgas O."/>
            <person name="Orlowska M."/>
            <person name="Perlinska-Lenart U."/>
            <person name="Aleksandrzak-Piekarczyk T."/>
            <person name="Szatraj K."/>
            <person name="Zielenkiewicz U."/>
            <person name="Pilsyk S."/>
            <person name="Malc E."/>
            <person name="Mieczkowski P."/>
            <person name="Kruszewska J.S."/>
            <person name="Biernat P."/>
            <person name="Pawlowska J."/>
        </authorList>
    </citation>
    <scope>NUCLEOTIDE SEQUENCE</scope>
    <source>
        <strain evidence="2">CBS 226.32</strain>
    </source>
</reference>
<feature type="compositionally biased region" description="Low complexity" evidence="1">
    <location>
        <begin position="16"/>
        <end position="28"/>
    </location>
</feature>
<dbReference type="AlphaFoldDB" id="A0A8H7QD52"/>
<keyword evidence="3" id="KW-1185">Reference proteome</keyword>
<evidence type="ECO:0000256" key="1">
    <source>
        <dbReference type="SAM" id="MobiDB-lite"/>
    </source>
</evidence>
<dbReference type="Proteomes" id="UP000650833">
    <property type="component" value="Unassembled WGS sequence"/>
</dbReference>
<accession>A0A8H7QD52</accession>
<proteinExistence type="predicted"/>
<evidence type="ECO:0000313" key="3">
    <source>
        <dbReference type="Proteomes" id="UP000650833"/>
    </source>
</evidence>
<comment type="caution">
    <text evidence="2">The sequence shown here is derived from an EMBL/GenBank/DDBJ whole genome shotgun (WGS) entry which is preliminary data.</text>
</comment>
<gene>
    <name evidence="2" type="ORF">INT46_004872</name>
</gene>
<protein>
    <submittedName>
        <fullName evidence="2">Uncharacterized protein</fullName>
    </submittedName>
</protein>
<sequence length="94" mass="10618">MNALQNKARRDPTIYNDTNDNGSNNSDDGPIDIANYIGYVETMDYTDVTDTTENNENINYDEQDLEHPNAKIYLNDSSNNPETSDSMAFAIKFV</sequence>
<dbReference type="EMBL" id="JAEPRC010001200">
    <property type="protein sequence ID" value="KAG2189769.1"/>
    <property type="molecule type" value="Genomic_DNA"/>
</dbReference>
<name>A0A8H7QD52_9FUNG</name>
<organism evidence="2 3">
    <name type="scientific">Mucor plumbeus</name>
    <dbReference type="NCBI Taxonomy" id="97098"/>
    <lineage>
        <taxon>Eukaryota</taxon>
        <taxon>Fungi</taxon>
        <taxon>Fungi incertae sedis</taxon>
        <taxon>Mucoromycota</taxon>
        <taxon>Mucoromycotina</taxon>
        <taxon>Mucoromycetes</taxon>
        <taxon>Mucorales</taxon>
        <taxon>Mucorineae</taxon>
        <taxon>Mucoraceae</taxon>
        <taxon>Mucor</taxon>
    </lineage>
</organism>
<evidence type="ECO:0000313" key="2">
    <source>
        <dbReference type="EMBL" id="KAG2189769.1"/>
    </source>
</evidence>